<reference evidence="2" key="2">
    <citation type="journal article" date="2021" name="Microbiol. Resour. Announc.">
        <title>Genome Sequences of Subcluster M2 Mycobacteriophages Estes and Aziz.</title>
        <authorList>
            <person name="Fitzgerald S.K."/>
            <person name="Johnson E.H."/>
            <person name="Storz S.H.R."/>
            <person name="Ballard C."/>
            <person name="Battaglia S."/>
            <person name="Boice M."/>
            <person name="Bramwell-Butcher J."/>
            <person name="Dedinsky M."/>
            <person name="DeKlotz J."/>
            <person name="Diaz I."/>
            <person name="Engley A."/>
            <person name="Ernst L."/>
            <person name="Gonzales E."/>
            <person name="Groscost A."/>
            <person name="Grosser P."/>
            <person name="Haider A."/>
            <person name="Harrison M."/>
            <person name="Husler K."/>
            <person name="Lau J."/>
            <person name="Monlux M."/>
            <person name="Paratore J."/>
            <person name="Ruesch T."/>
            <person name="Schlesinger M."/>
            <person name="Scholes A."/>
            <person name="Poxleitner M.K."/>
            <person name="Anders K.R."/>
        </authorList>
    </citation>
    <scope>NUCLEOTIDE SEQUENCE [LARGE SCALE GENOMIC DNA]</scope>
</reference>
<dbReference type="KEGG" id="vg:63210355"/>
<dbReference type="InterPro" id="IPR055852">
    <property type="entry name" value="DUF7429"/>
</dbReference>
<evidence type="ECO:0000313" key="2">
    <source>
        <dbReference type="Proteomes" id="UP000515890"/>
    </source>
</evidence>
<organism evidence="1 2">
    <name type="scientific">Mycobacterium phage Aziz</name>
    <dbReference type="NCBI Taxonomy" id="2762281"/>
    <lineage>
        <taxon>Viruses</taxon>
        <taxon>Duplodnaviria</taxon>
        <taxon>Heunggongvirae</taxon>
        <taxon>Uroviricota</taxon>
        <taxon>Caudoviricetes</taxon>
        <taxon>Vilmaviridae</taxon>
        <taxon>Mclasvirinae</taxon>
        <taxon>Reyvirus</taxon>
        <taxon>Reyvirus aziz</taxon>
    </lineage>
</organism>
<dbReference type="Pfam" id="PF24206">
    <property type="entry name" value="DUF7429"/>
    <property type="match status" value="1"/>
</dbReference>
<protein>
    <submittedName>
        <fullName evidence="1">Uncharacterized protein</fullName>
    </submittedName>
</protein>
<sequence length="70" mass="8194">MTDNNVNELSWQFTVFGIELSALNIQWKTSEQPVPVPARAWVRLPKERRLTIVDRLVKGTSNVWVKRMNK</sequence>
<keyword evidence="2" id="KW-1185">Reference proteome</keyword>
<dbReference type="EMBL" id="MT658802">
    <property type="protein sequence ID" value="QNJ56773.1"/>
    <property type="molecule type" value="Genomic_DNA"/>
</dbReference>
<dbReference type="GeneID" id="63210355"/>
<gene>
    <name evidence="1" type="primary">135</name>
    <name evidence="1" type="ORF">SEA_AZIZ_135</name>
</gene>
<dbReference type="Proteomes" id="UP000515890">
    <property type="component" value="Segment"/>
</dbReference>
<reference evidence="1 2" key="1">
    <citation type="submission" date="2020-06" db="EMBL/GenBank/DDBJ databases">
        <authorList>
            <person name="Ruesch T."/>
            <person name="Stepniewski C."/>
            <person name="Ballard C."/>
            <person name="Battaglia S."/>
            <person name="Diaz I."/>
            <person name="Engley A."/>
            <person name="Erickson A."/>
            <person name="Ernst L."/>
            <person name="Gonzales E."/>
            <person name="Haider A."/>
            <person name="Harrison M."/>
            <person name="Moore J."/>
            <person name="Paratore J."/>
            <person name="Rafanan A."/>
            <person name="Storz S."/>
            <person name="Poxleitner M.K."/>
            <person name="Anders K.R."/>
            <person name="Garlena R.A."/>
            <person name="Russell D.A."/>
            <person name="Pope W.H."/>
            <person name="Jacobs-Sera D."/>
            <person name="Hatfull G.F."/>
        </authorList>
    </citation>
    <scope>NUCLEOTIDE SEQUENCE [LARGE SCALE GENOMIC DNA]</scope>
</reference>
<dbReference type="RefSeq" id="YP_010013718.1">
    <property type="nucleotide sequence ID" value="NC_053513.1"/>
</dbReference>
<proteinExistence type="predicted"/>
<accession>A0A7G8LHQ1</accession>
<name>A0A7G8LHQ1_9CAUD</name>
<evidence type="ECO:0000313" key="1">
    <source>
        <dbReference type="EMBL" id="QNJ56773.1"/>
    </source>
</evidence>